<dbReference type="AlphaFoldDB" id="A0A6P1ZEZ3"/>
<organism evidence="3 4">
    <name type="scientific">Oceanidesulfovibrio marinus</name>
    <dbReference type="NCBI Taxonomy" id="370038"/>
    <lineage>
        <taxon>Bacteria</taxon>
        <taxon>Pseudomonadati</taxon>
        <taxon>Thermodesulfobacteriota</taxon>
        <taxon>Desulfovibrionia</taxon>
        <taxon>Desulfovibrionales</taxon>
        <taxon>Desulfovibrionaceae</taxon>
        <taxon>Oceanidesulfovibrio</taxon>
    </lineage>
</organism>
<evidence type="ECO:0000313" key="4">
    <source>
        <dbReference type="Proteomes" id="UP000434052"/>
    </source>
</evidence>
<name>A0A6P1ZEZ3_9BACT</name>
<dbReference type="Proteomes" id="UP000503251">
    <property type="component" value="Chromosome"/>
</dbReference>
<dbReference type="OrthoDB" id="5422838at2"/>
<accession>A0A6P1ZEZ3</accession>
<dbReference type="RefSeq" id="WP_144305714.1">
    <property type="nucleotide sequence ID" value="NZ_CP039543.1"/>
</dbReference>
<protein>
    <submittedName>
        <fullName evidence="3">Amphi-Trp domain-containing protein</fullName>
    </submittedName>
</protein>
<reference evidence="2 5" key="2">
    <citation type="submission" date="2019-04" db="EMBL/GenBank/DDBJ databases">
        <title>Isolation and culture of sulfate reducing bacteria from the cold seep of the South China Sea.</title>
        <authorList>
            <person name="Sun C."/>
            <person name="Liu R."/>
        </authorList>
    </citation>
    <scope>NUCLEOTIDE SEQUENCE [LARGE SCALE GENOMIC DNA]</scope>
    <source>
        <strain evidence="2 5">CS1</strain>
    </source>
</reference>
<evidence type="ECO:0000313" key="3">
    <source>
        <dbReference type="EMBL" id="TVM32988.1"/>
    </source>
</evidence>
<dbReference type="EMBL" id="QMIF01000008">
    <property type="protein sequence ID" value="TVM32988.1"/>
    <property type="molecule type" value="Genomic_DNA"/>
</dbReference>
<dbReference type="Proteomes" id="UP000434052">
    <property type="component" value="Unassembled WGS sequence"/>
</dbReference>
<evidence type="ECO:0000313" key="2">
    <source>
        <dbReference type="EMBL" id="QJT08546.1"/>
    </source>
</evidence>
<gene>
    <name evidence="3" type="ORF">DQK91_12525</name>
    <name evidence="2" type="ORF">E8L03_06225</name>
</gene>
<keyword evidence="5" id="KW-1185">Reference proteome</keyword>
<dbReference type="InterPro" id="IPR027598">
    <property type="entry name" value="Amphi-Trp_dom"/>
</dbReference>
<dbReference type="EMBL" id="CP039543">
    <property type="protein sequence ID" value="QJT08546.1"/>
    <property type="molecule type" value="Genomic_DNA"/>
</dbReference>
<sequence>MGSDINFKHESLQDIDSLLKYLKAITEGLETGKIRLSTKNKELLLEPRGLVKFDVEAKRKGDFRKFSLKFSWKDEEDPAAGDEPLIVQPS</sequence>
<proteinExistence type="predicted"/>
<dbReference type="NCBIfam" id="TIGR04354">
    <property type="entry name" value="amphi-Trp"/>
    <property type="match status" value="1"/>
</dbReference>
<evidence type="ECO:0000259" key="1">
    <source>
        <dbReference type="Pfam" id="PF20068"/>
    </source>
</evidence>
<reference evidence="3 4" key="1">
    <citation type="submission" date="2018-06" db="EMBL/GenBank/DDBJ databases">
        <title>Complete genome of Desulfovibrio marinus P48SEP.</title>
        <authorList>
            <person name="Crispim J.S."/>
            <person name="Vidigal P.M.P."/>
            <person name="Silva L.C.F."/>
            <person name="Araujo L.C."/>
            <person name="Laguardia C.N."/>
            <person name="Dias R.S."/>
            <person name="Sousa M.P."/>
            <person name="Paula S.O."/>
            <person name="Silva C."/>
        </authorList>
    </citation>
    <scope>NUCLEOTIDE SEQUENCE [LARGE SCALE GENOMIC DNA]</scope>
    <source>
        <strain evidence="3 4">P48SEP</strain>
    </source>
</reference>
<evidence type="ECO:0000313" key="5">
    <source>
        <dbReference type="Proteomes" id="UP000503251"/>
    </source>
</evidence>
<dbReference type="Pfam" id="PF20068">
    <property type="entry name" value="Amphi-Trp"/>
    <property type="match status" value="1"/>
</dbReference>
<feature type="domain" description="Amphi-Trp" evidence="1">
    <location>
        <begin position="1"/>
        <end position="79"/>
    </location>
</feature>